<keyword evidence="4" id="KW-0378">Hydrolase</keyword>
<evidence type="ECO:0000259" key="3">
    <source>
        <dbReference type="PROSITE" id="PS51782"/>
    </source>
</evidence>
<feature type="region of interest" description="Disordered" evidence="2">
    <location>
        <begin position="284"/>
        <end position="314"/>
    </location>
</feature>
<reference evidence="4 5" key="1">
    <citation type="submission" date="2016-10" db="EMBL/GenBank/DDBJ databases">
        <authorList>
            <person name="Varghese N."/>
            <person name="Submissions S."/>
        </authorList>
    </citation>
    <scope>NUCLEOTIDE SEQUENCE [LARGE SCALE GENOMIC DNA]</scope>
    <source>
        <strain evidence="4 5">PDC82</strain>
    </source>
</reference>
<dbReference type="InterPro" id="IPR011055">
    <property type="entry name" value="Dup_hybrid_motif"/>
</dbReference>
<dbReference type="InterPro" id="IPR050570">
    <property type="entry name" value="Cell_wall_metabolism_enzyme"/>
</dbReference>
<feature type="domain" description="LysM" evidence="3">
    <location>
        <begin position="309"/>
        <end position="352"/>
    </location>
</feature>
<dbReference type="CDD" id="cd00118">
    <property type="entry name" value="LysM"/>
    <property type="match status" value="2"/>
</dbReference>
<dbReference type="CDD" id="cd12797">
    <property type="entry name" value="M23_peptidase"/>
    <property type="match status" value="1"/>
</dbReference>
<dbReference type="PANTHER" id="PTHR21666">
    <property type="entry name" value="PEPTIDASE-RELATED"/>
    <property type="match status" value="1"/>
</dbReference>
<dbReference type="Pfam" id="PF01551">
    <property type="entry name" value="Peptidase_M23"/>
    <property type="match status" value="1"/>
</dbReference>
<dbReference type="SUPFAM" id="SSF54106">
    <property type="entry name" value="LysM domain"/>
    <property type="match status" value="2"/>
</dbReference>
<gene>
    <name evidence="4" type="ORF">SAMN05428983_1013</name>
</gene>
<evidence type="ECO:0000313" key="5">
    <source>
        <dbReference type="Proteomes" id="UP000198917"/>
    </source>
</evidence>
<dbReference type="Gene3D" id="3.10.350.10">
    <property type="entry name" value="LysM domain"/>
    <property type="match status" value="2"/>
</dbReference>
<feature type="domain" description="LysM" evidence="3">
    <location>
        <begin position="197"/>
        <end position="241"/>
    </location>
</feature>
<dbReference type="InterPro" id="IPR016047">
    <property type="entry name" value="M23ase_b-sheet_dom"/>
</dbReference>
<name>A0A7Z7FMP1_9HYPH</name>
<dbReference type="InterPro" id="IPR036779">
    <property type="entry name" value="LysM_dom_sf"/>
</dbReference>
<dbReference type="GO" id="GO:0004222">
    <property type="term" value="F:metalloendopeptidase activity"/>
    <property type="evidence" value="ECO:0007669"/>
    <property type="project" value="TreeGrafter"/>
</dbReference>
<protein>
    <submittedName>
        <fullName evidence="4">Murein DD-endopeptidase MepM and murein hydrolase activator NlpD, contain LysM domain</fullName>
    </submittedName>
</protein>
<feature type="compositionally biased region" description="Polar residues" evidence="2">
    <location>
        <begin position="116"/>
        <end position="133"/>
    </location>
</feature>
<feature type="region of interest" description="Disordered" evidence="2">
    <location>
        <begin position="55"/>
        <end position="77"/>
    </location>
</feature>
<dbReference type="Pfam" id="PF01476">
    <property type="entry name" value="LysM"/>
    <property type="match status" value="2"/>
</dbReference>
<dbReference type="PANTHER" id="PTHR21666:SF263">
    <property type="entry name" value="MUREIN HYDROLASE ACTIVATOR NLPD"/>
    <property type="match status" value="1"/>
</dbReference>
<dbReference type="Proteomes" id="UP000198917">
    <property type="component" value="Unassembled WGS sequence"/>
</dbReference>
<dbReference type="SUPFAM" id="SSF51261">
    <property type="entry name" value="Duplicated hybrid motif"/>
    <property type="match status" value="1"/>
</dbReference>
<comment type="similarity">
    <text evidence="1">Belongs to the E.coli NlpD/Haemophilus LppB family.</text>
</comment>
<dbReference type="AlphaFoldDB" id="A0A7Z7FMP1"/>
<dbReference type="InterPro" id="IPR018392">
    <property type="entry name" value="LysM"/>
</dbReference>
<proteinExistence type="inferred from homology"/>
<dbReference type="SMART" id="SM00257">
    <property type="entry name" value="LysM"/>
    <property type="match status" value="2"/>
</dbReference>
<evidence type="ECO:0000313" key="4">
    <source>
        <dbReference type="EMBL" id="SDJ29110.1"/>
    </source>
</evidence>
<feature type="compositionally biased region" description="Polar residues" evidence="2">
    <location>
        <begin position="98"/>
        <end position="109"/>
    </location>
</feature>
<dbReference type="Gene3D" id="2.70.70.10">
    <property type="entry name" value="Glucose Permease (Domain IIA)"/>
    <property type="match status" value="1"/>
</dbReference>
<accession>A0A7Z7FMP1</accession>
<organism evidence="4 5">
    <name type="scientific">Agrobacterium fabrum</name>
    <dbReference type="NCBI Taxonomy" id="1176649"/>
    <lineage>
        <taxon>Bacteria</taxon>
        <taxon>Pseudomonadati</taxon>
        <taxon>Pseudomonadota</taxon>
        <taxon>Alphaproteobacteria</taxon>
        <taxon>Hyphomicrobiales</taxon>
        <taxon>Rhizobiaceae</taxon>
        <taxon>Rhizobium/Agrobacterium group</taxon>
        <taxon>Agrobacterium</taxon>
        <taxon>Agrobacterium tumefaciens complex</taxon>
    </lineage>
</organism>
<feature type="compositionally biased region" description="Low complexity" evidence="2">
    <location>
        <begin position="155"/>
        <end position="175"/>
    </location>
</feature>
<dbReference type="EMBL" id="FNEW01000001">
    <property type="protein sequence ID" value="SDJ29110.1"/>
    <property type="molecule type" value="Genomic_DNA"/>
</dbReference>
<sequence length="548" mass="55827">MRRVGVSVDRVMRMRHSSKIGKSVAKMFAAALLASVATGCSSDATRFSGLFSSGSDRMTTASIPARQGGGAYGQAPVPQGDMNGGYASAAPQGGYANQNMAGNSYPQQSGGYGGVQPSTARASASPVQRSELSAPTAVASRDPSTRNEAMAQPFPSAQRPAAPSLAAPARHAAAPTDNLTTATVRSDKNGWHTDGASSVTLRPGESIATISNRYGVPEKELLRVNGLKTASSAQAGQSILIPKFGQARNAAKDAAGNIALNRNGDQPTPLRAPDGNVAVLPSQAAARDKLSSEAGKLTPPGGKPLPPSGGYKVQPGDSLAKIARANGVSVAALKAANGISNESIRVGQTLAMPGASTDAIKTASVPAKEAAAAKPVETASIKPEPYKAPAAAATTAAPATPATASVSDIEKKADMASVAPESTGIGKYRWPVRGAVINNFGDNVEGSRNDGINISVPEGTPIKAAENGVVIYAGNGLKQLGNTVLVRHDDGKVTVYGNAANLDVQRGQKVQRGQTIATSGMTGSAKRPQVHFEVRKDATPVNPSGFLE</sequence>
<dbReference type="PROSITE" id="PS51782">
    <property type="entry name" value="LYSM"/>
    <property type="match status" value="2"/>
</dbReference>
<comment type="caution">
    <text evidence="4">The sequence shown here is derived from an EMBL/GenBank/DDBJ whole genome shotgun (WGS) entry which is preliminary data.</text>
</comment>
<evidence type="ECO:0000256" key="1">
    <source>
        <dbReference type="ARBA" id="ARBA00038420"/>
    </source>
</evidence>
<evidence type="ECO:0000256" key="2">
    <source>
        <dbReference type="SAM" id="MobiDB-lite"/>
    </source>
</evidence>
<feature type="region of interest" description="Disordered" evidence="2">
    <location>
        <begin position="98"/>
        <end position="199"/>
    </location>
</feature>